<dbReference type="Proteomes" id="UP000334019">
    <property type="component" value="Chromosome"/>
</dbReference>
<feature type="transmembrane region" description="Helical" evidence="6">
    <location>
        <begin position="201"/>
        <end position="219"/>
    </location>
</feature>
<name>A0A5Q2RGT2_9ACTN</name>
<feature type="transmembrane region" description="Helical" evidence="6">
    <location>
        <begin position="327"/>
        <end position="346"/>
    </location>
</feature>
<dbReference type="GO" id="GO:0022857">
    <property type="term" value="F:transmembrane transporter activity"/>
    <property type="evidence" value="ECO:0007669"/>
    <property type="project" value="InterPro"/>
</dbReference>
<reference evidence="7 8" key="1">
    <citation type="submission" date="2019-11" db="EMBL/GenBank/DDBJ databases">
        <authorList>
            <person name="He Y."/>
        </authorList>
    </citation>
    <scope>NUCLEOTIDE SEQUENCE [LARGE SCALE GENOMIC DNA]</scope>
    <source>
        <strain evidence="7 8">SCSIO 58843</strain>
    </source>
</reference>
<dbReference type="AlphaFoldDB" id="A0A5Q2RGT2"/>
<accession>A0A5Q2RGT2</accession>
<feature type="transmembrane region" description="Helical" evidence="6">
    <location>
        <begin position="253"/>
        <end position="273"/>
    </location>
</feature>
<keyword evidence="8" id="KW-1185">Reference proteome</keyword>
<evidence type="ECO:0000256" key="4">
    <source>
        <dbReference type="ARBA" id="ARBA00022989"/>
    </source>
</evidence>
<evidence type="ECO:0000313" key="8">
    <source>
        <dbReference type="Proteomes" id="UP000334019"/>
    </source>
</evidence>
<dbReference type="EMBL" id="CP045851">
    <property type="protein sequence ID" value="QGG96039.1"/>
    <property type="molecule type" value="Genomic_DNA"/>
</dbReference>
<feature type="transmembrane region" description="Helical" evidence="6">
    <location>
        <begin position="107"/>
        <end position="128"/>
    </location>
</feature>
<keyword evidence="4 6" id="KW-1133">Transmembrane helix</keyword>
<evidence type="ECO:0000256" key="2">
    <source>
        <dbReference type="ARBA" id="ARBA00022475"/>
    </source>
</evidence>
<comment type="subcellular location">
    <subcellularLocation>
        <location evidence="1">Cell membrane</location>
        <topology evidence="1">Multi-pass membrane protein</topology>
    </subcellularLocation>
</comment>
<dbReference type="PANTHER" id="PTHR47089">
    <property type="entry name" value="ABC TRANSPORTER, PERMEASE PROTEIN"/>
    <property type="match status" value="1"/>
</dbReference>
<dbReference type="CDD" id="cd06580">
    <property type="entry name" value="TM_PBP1_transp_TpRbsC_like"/>
    <property type="match status" value="1"/>
</dbReference>
<keyword evidence="5 6" id="KW-0472">Membrane</keyword>
<keyword evidence="3 6" id="KW-0812">Transmembrane</keyword>
<evidence type="ECO:0000256" key="1">
    <source>
        <dbReference type="ARBA" id="ARBA00004651"/>
    </source>
</evidence>
<dbReference type="Pfam" id="PF02653">
    <property type="entry name" value="BPD_transp_2"/>
    <property type="match status" value="1"/>
</dbReference>
<protein>
    <submittedName>
        <fullName evidence="7">ABC transporter permease</fullName>
    </submittedName>
</protein>
<organism evidence="7 8">
    <name type="scientific">Actinomarinicola tropica</name>
    <dbReference type="NCBI Taxonomy" id="2789776"/>
    <lineage>
        <taxon>Bacteria</taxon>
        <taxon>Bacillati</taxon>
        <taxon>Actinomycetota</taxon>
        <taxon>Acidimicrobiia</taxon>
        <taxon>Acidimicrobiales</taxon>
        <taxon>Iamiaceae</taxon>
        <taxon>Actinomarinicola</taxon>
    </lineage>
</organism>
<evidence type="ECO:0000256" key="6">
    <source>
        <dbReference type="SAM" id="Phobius"/>
    </source>
</evidence>
<evidence type="ECO:0000256" key="5">
    <source>
        <dbReference type="ARBA" id="ARBA00023136"/>
    </source>
</evidence>
<dbReference type="PANTHER" id="PTHR47089:SF1">
    <property type="entry name" value="GUANOSINE ABC TRANSPORTER PERMEASE PROTEIN NUPP"/>
    <property type="match status" value="1"/>
</dbReference>
<dbReference type="InterPro" id="IPR001851">
    <property type="entry name" value="ABC_transp_permease"/>
</dbReference>
<dbReference type="GO" id="GO:0005886">
    <property type="term" value="C:plasma membrane"/>
    <property type="evidence" value="ECO:0007669"/>
    <property type="project" value="UniProtKB-SubCell"/>
</dbReference>
<evidence type="ECO:0000256" key="3">
    <source>
        <dbReference type="ARBA" id="ARBA00022692"/>
    </source>
</evidence>
<proteinExistence type="predicted"/>
<gene>
    <name evidence="7" type="ORF">GH723_13545</name>
</gene>
<evidence type="ECO:0000313" key="7">
    <source>
        <dbReference type="EMBL" id="QGG96039.1"/>
    </source>
</evidence>
<keyword evidence="2" id="KW-1003">Cell membrane</keyword>
<feature type="transmembrane region" description="Helical" evidence="6">
    <location>
        <begin position="54"/>
        <end position="72"/>
    </location>
</feature>
<sequence>MIRRIGLGIAAPVVAVLFSLLLSSLFLVLADASPIEAYRQMWDYGTRSDSVISMINRAVPLYISGLAVAFGMKMGLLNIGVEGQYRIAAVAAAAVGSAVVLPAPLHVALILVVAVLAGMAWITVPTVLKVTRGVHEVISTIMMNAISIGLTAWLLQNFLDEKTSANDLELATKDIPASGRFPSLNPVLEWLGLELRTGSDLHGFVVIAALLGIAYYIVIWRTRFGFDLRASGANSSAALVSGVQPKAMVAKTLLISGGLAGLVGMSQMLGFFYRFTVDFPQQLGFTGIAVALLGRNHPAGIAIGALLFGFMERSAQILDLEGIPKEIVVIMQGIIVISVVVAYELVRRIKVVQDQKAVARQEPAAAGASAEGVPA</sequence>
<feature type="transmembrane region" description="Helical" evidence="6">
    <location>
        <begin position="84"/>
        <end position="101"/>
    </location>
</feature>
<feature type="transmembrane region" description="Helical" evidence="6">
    <location>
        <begin position="140"/>
        <end position="159"/>
    </location>
</feature>
<dbReference type="RefSeq" id="WP_153760145.1">
    <property type="nucleotide sequence ID" value="NZ_CP045851.1"/>
</dbReference>
<dbReference type="KEGG" id="atq:GH723_13545"/>